<dbReference type="EMBL" id="CAJNOT010000162">
    <property type="protein sequence ID" value="CAF0872470.1"/>
    <property type="molecule type" value="Genomic_DNA"/>
</dbReference>
<proteinExistence type="predicted"/>
<gene>
    <name evidence="2" type="ORF">JXQ802_LOCUS15388</name>
    <name evidence="1" type="ORF">ZHD862_LOCUS5951</name>
</gene>
<protein>
    <submittedName>
        <fullName evidence="1">Uncharacterized protein</fullName>
    </submittedName>
</protein>
<name>A0A813X932_9BILA</name>
<evidence type="ECO:0000313" key="3">
    <source>
        <dbReference type="Proteomes" id="UP000663864"/>
    </source>
</evidence>
<organism evidence="1 3">
    <name type="scientific">Rotaria sordida</name>
    <dbReference type="NCBI Taxonomy" id="392033"/>
    <lineage>
        <taxon>Eukaryota</taxon>
        <taxon>Metazoa</taxon>
        <taxon>Spiralia</taxon>
        <taxon>Gnathifera</taxon>
        <taxon>Rotifera</taxon>
        <taxon>Eurotatoria</taxon>
        <taxon>Bdelloidea</taxon>
        <taxon>Philodinida</taxon>
        <taxon>Philodinidae</taxon>
        <taxon>Rotaria</taxon>
    </lineage>
</organism>
<dbReference type="EMBL" id="CAJNOL010000357">
    <property type="protein sequence ID" value="CAF1025730.1"/>
    <property type="molecule type" value="Genomic_DNA"/>
</dbReference>
<accession>A0A813X932</accession>
<dbReference type="Proteomes" id="UP000663864">
    <property type="component" value="Unassembled WGS sequence"/>
</dbReference>
<comment type="caution">
    <text evidence="1">The sequence shown here is derived from an EMBL/GenBank/DDBJ whole genome shotgun (WGS) entry which is preliminary data.</text>
</comment>
<reference evidence="1" key="1">
    <citation type="submission" date="2021-02" db="EMBL/GenBank/DDBJ databases">
        <authorList>
            <person name="Nowell W R."/>
        </authorList>
    </citation>
    <scope>NUCLEOTIDE SEQUENCE</scope>
</reference>
<dbReference type="Proteomes" id="UP000663870">
    <property type="component" value="Unassembled WGS sequence"/>
</dbReference>
<evidence type="ECO:0000313" key="1">
    <source>
        <dbReference type="EMBL" id="CAF0872470.1"/>
    </source>
</evidence>
<evidence type="ECO:0000313" key="2">
    <source>
        <dbReference type="EMBL" id="CAF1025730.1"/>
    </source>
</evidence>
<dbReference type="AlphaFoldDB" id="A0A813X932"/>
<sequence>MRKGKPWRSNRTFVKFAFPNILRSNLHDFTFPTGFWSSRYYRYNKWHDPPRFFLSFKSQSMTVTGCGKDNIGIFGIEGFYSYRTRRIGLRKIYRSIKFKRLTKSRHEIIIQLIWNAKEKTFQGKWYDDTELNKGNGVFELAYDDRLNPFVFEKV</sequence>
<keyword evidence="4" id="KW-1185">Reference proteome</keyword>
<evidence type="ECO:0000313" key="4">
    <source>
        <dbReference type="Proteomes" id="UP000663870"/>
    </source>
</evidence>